<dbReference type="PANTHER" id="PTHR31471">
    <property type="entry name" value="OS02G0116800 PROTEIN"/>
    <property type="match status" value="1"/>
</dbReference>
<protein>
    <recommendedName>
        <fullName evidence="4">Remorin C-terminal domain-containing protein</fullName>
    </recommendedName>
</protein>
<comment type="similarity">
    <text evidence="1">Belongs to the remorin family.</text>
</comment>
<evidence type="ECO:0000256" key="2">
    <source>
        <dbReference type="SAM" id="Coils"/>
    </source>
</evidence>
<dbReference type="PANTHER" id="PTHR31471:SF51">
    <property type="entry name" value="REMORIN FAMILY PROTEIN"/>
    <property type="match status" value="1"/>
</dbReference>
<dbReference type="OrthoDB" id="1879425at2759"/>
<reference evidence="5" key="1">
    <citation type="journal article" date="2023" name="Plant J.">
        <title>The genome of the king protea, Protea cynaroides.</title>
        <authorList>
            <person name="Chang J."/>
            <person name="Duong T.A."/>
            <person name="Schoeman C."/>
            <person name="Ma X."/>
            <person name="Roodt D."/>
            <person name="Barker N."/>
            <person name="Li Z."/>
            <person name="Van de Peer Y."/>
            <person name="Mizrachi E."/>
        </authorList>
    </citation>
    <scope>NUCLEOTIDE SEQUENCE</scope>
    <source>
        <tissue evidence="5">Young leaves</tissue>
    </source>
</reference>
<evidence type="ECO:0000256" key="3">
    <source>
        <dbReference type="SAM" id="MobiDB-lite"/>
    </source>
</evidence>
<comment type="caution">
    <text evidence="5">The sequence shown here is derived from an EMBL/GenBank/DDBJ whole genome shotgun (WGS) entry which is preliminary data.</text>
</comment>
<feature type="domain" description="Remorin C-terminal" evidence="4">
    <location>
        <begin position="235"/>
        <end position="337"/>
    </location>
</feature>
<dbReference type="Pfam" id="PF03763">
    <property type="entry name" value="Remorin_C"/>
    <property type="match status" value="1"/>
</dbReference>
<dbReference type="EMBL" id="JAMYWD010000004">
    <property type="protein sequence ID" value="KAJ4975037.1"/>
    <property type="molecule type" value="Genomic_DNA"/>
</dbReference>
<evidence type="ECO:0000313" key="5">
    <source>
        <dbReference type="EMBL" id="KAJ4975037.1"/>
    </source>
</evidence>
<feature type="region of interest" description="Disordered" evidence="3">
    <location>
        <begin position="1"/>
        <end position="66"/>
    </location>
</feature>
<evidence type="ECO:0000259" key="4">
    <source>
        <dbReference type="Pfam" id="PF03763"/>
    </source>
</evidence>
<dbReference type="AlphaFoldDB" id="A0A9Q0KQM1"/>
<keyword evidence="6" id="KW-1185">Reference proteome</keyword>
<keyword evidence="2" id="KW-0175">Coiled coil</keyword>
<gene>
    <name evidence="5" type="ORF">NE237_008211</name>
</gene>
<feature type="region of interest" description="Disordered" evidence="3">
    <location>
        <begin position="95"/>
        <end position="240"/>
    </location>
</feature>
<proteinExistence type="inferred from homology"/>
<accession>A0A9Q0KQM1</accession>
<feature type="compositionally biased region" description="Polar residues" evidence="3">
    <location>
        <begin position="47"/>
        <end position="59"/>
    </location>
</feature>
<feature type="coiled-coil region" evidence="2">
    <location>
        <begin position="246"/>
        <end position="292"/>
    </location>
</feature>
<dbReference type="InterPro" id="IPR005516">
    <property type="entry name" value="Remorin_C"/>
</dbReference>
<feature type="compositionally biased region" description="Polar residues" evidence="3">
    <location>
        <begin position="182"/>
        <end position="193"/>
    </location>
</feature>
<evidence type="ECO:0000256" key="1">
    <source>
        <dbReference type="ARBA" id="ARBA00005711"/>
    </source>
</evidence>
<organism evidence="5 6">
    <name type="scientific">Protea cynaroides</name>
    <dbReference type="NCBI Taxonomy" id="273540"/>
    <lineage>
        <taxon>Eukaryota</taxon>
        <taxon>Viridiplantae</taxon>
        <taxon>Streptophyta</taxon>
        <taxon>Embryophyta</taxon>
        <taxon>Tracheophyta</taxon>
        <taxon>Spermatophyta</taxon>
        <taxon>Magnoliopsida</taxon>
        <taxon>Proteales</taxon>
        <taxon>Proteaceae</taxon>
        <taxon>Protea</taxon>
    </lineage>
</organism>
<feature type="compositionally biased region" description="Basic and acidic residues" evidence="3">
    <location>
        <begin position="131"/>
        <end position="157"/>
    </location>
</feature>
<dbReference type="Proteomes" id="UP001141806">
    <property type="component" value="Unassembled WGS sequence"/>
</dbReference>
<sequence length="342" mass="38781">MEAWLQPHRVRFSGVAQDSGQDPNSTRERGIPPQKTSSFKGDRKKQNNWFRRQFTSQTSRDYDSEDGGEYATVIAAAALAIKSLEEAELADKKNLKEGLGKFPTKAKSKKEEGVALQQDTSKISRRLTIMEPKEDEPQNQDRENAYVEKSERVDQRIPENAVTSEKKPEKAPSRVPTIKRAPTTTEQADTQPRPNAPSMAKPAQPKLIPPTMDKPTFPTTGGDEWKGGSTRTGPQSKADAWMEAEMEKIKTRSEKLNSTILSWEEEKKKKARRQLNRKESEVEQRRARALEQFRNEMTRIDQIVRGAKAQVEERQLNEELKAKEKVDKIRATGKVPSTGFCC</sequence>
<evidence type="ECO:0000313" key="6">
    <source>
        <dbReference type="Proteomes" id="UP001141806"/>
    </source>
</evidence>
<name>A0A9Q0KQM1_9MAGN</name>